<dbReference type="PROSITE" id="PS51257">
    <property type="entry name" value="PROKAR_LIPOPROTEIN"/>
    <property type="match status" value="1"/>
</dbReference>
<dbReference type="GO" id="GO:0005615">
    <property type="term" value="C:extracellular space"/>
    <property type="evidence" value="ECO:0007669"/>
    <property type="project" value="UniProtKB-KW"/>
</dbReference>
<dbReference type="GO" id="GO:0045595">
    <property type="term" value="P:regulation of cell differentiation"/>
    <property type="evidence" value="ECO:0007669"/>
    <property type="project" value="TreeGrafter"/>
</dbReference>
<comment type="caution">
    <text evidence="7">The sequence shown here is derived from an EMBL/GenBank/DDBJ whole genome shotgun (WGS) entry which is preliminary data.</text>
</comment>
<evidence type="ECO:0000313" key="7">
    <source>
        <dbReference type="EMBL" id="GCC16502.1"/>
    </source>
</evidence>
<evidence type="ECO:0000256" key="5">
    <source>
        <dbReference type="ARBA" id="ARBA00024822"/>
    </source>
</evidence>
<keyword evidence="3" id="KW-0202">Cytokine</keyword>
<dbReference type="EMBL" id="BEZZ01002513">
    <property type="protein sequence ID" value="GCC16502.1"/>
    <property type="molecule type" value="Genomic_DNA"/>
</dbReference>
<dbReference type="AlphaFoldDB" id="A0A401REC9"/>
<keyword evidence="8" id="KW-1185">Reference proteome</keyword>
<dbReference type="Pfam" id="PF01291">
    <property type="entry name" value="LIF_OSM"/>
    <property type="match status" value="1"/>
</dbReference>
<dbReference type="PANTHER" id="PTHR10633:SF0">
    <property type="entry name" value="LEUKEMIA INHIBITORY FACTOR"/>
    <property type="match status" value="1"/>
</dbReference>
<evidence type="ECO:0000256" key="3">
    <source>
        <dbReference type="ARBA" id="ARBA00022514"/>
    </source>
</evidence>
<dbReference type="Proteomes" id="UP000287033">
    <property type="component" value="Unassembled WGS sequence"/>
</dbReference>
<evidence type="ECO:0000256" key="1">
    <source>
        <dbReference type="ARBA" id="ARBA00004613"/>
    </source>
</evidence>
<dbReference type="PRINTS" id="PR01883">
    <property type="entry name" value="LEUKAEMIAIF"/>
</dbReference>
<accession>A0A401REC9</accession>
<keyword evidence="6" id="KW-0732">Signal</keyword>
<reference evidence="7 8" key="1">
    <citation type="journal article" date="2018" name="Nat. Ecol. Evol.">
        <title>Shark genomes provide insights into elasmobranch evolution and the origin of vertebrates.</title>
        <authorList>
            <person name="Hara Y"/>
            <person name="Yamaguchi K"/>
            <person name="Onimaru K"/>
            <person name="Kadota M"/>
            <person name="Koyanagi M"/>
            <person name="Keeley SD"/>
            <person name="Tatsumi K"/>
            <person name="Tanaka K"/>
            <person name="Motone F"/>
            <person name="Kageyama Y"/>
            <person name="Nozu R"/>
            <person name="Adachi N"/>
            <person name="Nishimura O"/>
            <person name="Nakagawa R"/>
            <person name="Tanegashima C"/>
            <person name="Kiyatake I"/>
            <person name="Matsumoto R"/>
            <person name="Murakumo K"/>
            <person name="Nishida K"/>
            <person name="Terakita A"/>
            <person name="Kuratani S"/>
            <person name="Sato K"/>
            <person name="Hyodo S Kuraku.S."/>
        </authorList>
    </citation>
    <scope>NUCLEOTIDE SEQUENCE [LARGE SCALE GENOMIC DNA]</scope>
</reference>
<organism evidence="7 8">
    <name type="scientific">Chiloscyllium punctatum</name>
    <name type="common">Brownbanded bambooshark</name>
    <name type="synonym">Hemiscyllium punctatum</name>
    <dbReference type="NCBI Taxonomy" id="137246"/>
    <lineage>
        <taxon>Eukaryota</taxon>
        <taxon>Metazoa</taxon>
        <taxon>Chordata</taxon>
        <taxon>Craniata</taxon>
        <taxon>Vertebrata</taxon>
        <taxon>Chondrichthyes</taxon>
        <taxon>Elasmobranchii</taxon>
        <taxon>Galeomorphii</taxon>
        <taxon>Galeoidea</taxon>
        <taxon>Orectolobiformes</taxon>
        <taxon>Hemiscylliidae</taxon>
        <taxon>Chiloscyllium</taxon>
    </lineage>
</organism>
<proteinExistence type="predicted"/>
<comment type="subcellular location">
    <subcellularLocation>
        <location evidence="1">Secreted</location>
    </subcellularLocation>
</comment>
<dbReference type="GO" id="GO:0048861">
    <property type="term" value="P:leukemia inhibitory factor signaling pathway"/>
    <property type="evidence" value="ECO:0007669"/>
    <property type="project" value="TreeGrafter"/>
</dbReference>
<dbReference type="OrthoDB" id="9943465at2759"/>
<dbReference type="SUPFAM" id="SSF47266">
    <property type="entry name" value="4-helical cytokines"/>
    <property type="match status" value="1"/>
</dbReference>
<gene>
    <name evidence="7" type="ORF">chiPu_0020324</name>
</gene>
<dbReference type="GO" id="GO:0005146">
    <property type="term" value="F:leukemia inhibitory factor receptor binding"/>
    <property type="evidence" value="ECO:0007669"/>
    <property type="project" value="InterPro"/>
</dbReference>
<dbReference type="GO" id="GO:0006955">
    <property type="term" value="P:immune response"/>
    <property type="evidence" value="ECO:0007669"/>
    <property type="project" value="InterPro"/>
</dbReference>
<keyword evidence="4" id="KW-0964">Secreted</keyword>
<dbReference type="STRING" id="137246.A0A401REC9"/>
<dbReference type="InterPro" id="IPR001581">
    <property type="entry name" value="Leukemia_IF/oncostatin"/>
</dbReference>
<evidence type="ECO:0000256" key="2">
    <source>
        <dbReference type="ARBA" id="ARBA00016836"/>
    </source>
</evidence>
<dbReference type="GO" id="GO:0008083">
    <property type="term" value="F:growth factor activity"/>
    <property type="evidence" value="ECO:0007669"/>
    <property type="project" value="TreeGrafter"/>
</dbReference>
<dbReference type="InterPro" id="IPR003624">
    <property type="entry name" value="Leukemia_IF"/>
</dbReference>
<sequence>MRRGVRIRQTIIGILHILLLLGLSCHNTSAAPILNKTMNMSYQLAVELNRSAPALLRLYLSAQGFPFSNDNADMPLCRVQVKCLPKGQLVNMEKNETLRKIHTGVKQFDLHLKNVEVQQMYMNSLKKEMHDELKNTRTQLISLQSNLQFILDNRGYHVPEELECSPEHINIPENLFDQKKQGCTILREFKRYMKQVLKSFRHLLRNAHGKAAVNP</sequence>
<dbReference type="GO" id="GO:0005125">
    <property type="term" value="F:cytokine activity"/>
    <property type="evidence" value="ECO:0007669"/>
    <property type="project" value="UniProtKB-KW"/>
</dbReference>
<dbReference type="InterPro" id="IPR009079">
    <property type="entry name" value="4_helix_cytokine-like_core"/>
</dbReference>
<dbReference type="PANTHER" id="PTHR10633">
    <property type="entry name" value="LEUKEMIA INHIBITORY FACTOR"/>
    <property type="match status" value="1"/>
</dbReference>
<evidence type="ECO:0000256" key="6">
    <source>
        <dbReference type="SAM" id="SignalP"/>
    </source>
</evidence>
<dbReference type="GO" id="GO:0008284">
    <property type="term" value="P:positive regulation of cell population proliferation"/>
    <property type="evidence" value="ECO:0007669"/>
    <property type="project" value="TreeGrafter"/>
</dbReference>
<name>A0A401REC9_CHIPU</name>
<protein>
    <recommendedName>
        <fullName evidence="2">Leukemia inhibitory factor</fullName>
    </recommendedName>
</protein>
<comment type="function">
    <text evidence="5">LIF has the capacity to induce terminal differentiation in leukemic cells. Its activities include the induction of hematopoietic differentiation in normal and myeloid leukemia cells, the induction of neuronal cell differentiation, and the stimulation of acute-phase protein synthesis in hepatocytes.</text>
</comment>
<evidence type="ECO:0000313" key="8">
    <source>
        <dbReference type="Proteomes" id="UP000287033"/>
    </source>
</evidence>
<dbReference type="Gene3D" id="1.20.1250.10">
    <property type="match status" value="1"/>
</dbReference>
<evidence type="ECO:0000256" key="4">
    <source>
        <dbReference type="ARBA" id="ARBA00022525"/>
    </source>
</evidence>
<feature type="signal peptide" evidence="6">
    <location>
        <begin position="1"/>
        <end position="30"/>
    </location>
</feature>
<feature type="chain" id="PRO_5019137192" description="Leukemia inhibitory factor" evidence="6">
    <location>
        <begin position="31"/>
        <end position="215"/>
    </location>
</feature>